<evidence type="ECO:0000256" key="3">
    <source>
        <dbReference type="ARBA" id="ARBA00023163"/>
    </source>
</evidence>
<dbReference type="PANTHER" id="PTHR33204">
    <property type="entry name" value="TRANSCRIPTIONAL REGULATOR, MARR FAMILY"/>
    <property type="match status" value="1"/>
</dbReference>
<evidence type="ECO:0000256" key="1">
    <source>
        <dbReference type="ARBA" id="ARBA00023015"/>
    </source>
</evidence>
<dbReference type="EMBL" id="SIJB01000004">
    <property type="protein sequence ID" value="NBI27607.1"/>
    <property type="molecule type" value="Genomic_DNA"/>
</dbReference>
<keyword evidence="2" id="KW-0238">DNA-binding</keyword>
<dbReference type="GO" id="GO:0003677">
    <property type="term" value="F:DNA binding"/>
    <property type="evidence" value="ECO:0007669"/>
    <property type="project" value="UniProtKB-KW"/>
</dbReference>
<dbReference type="AlphaFoldDB" id="A0A6N9PX77"/>
<keyword evidence="3" id="KW-0804">Transcription</keyword>
<keyword evidence="6" id="KW-1185">Reference proteome</keyword>
<proteinExistence type="predicted"/>
<gene>
    <name evidence="5" type="ORF">ERL59_01310</name>
</gene>
<dbReference type="Proteomes" id="UP000448943">
    <property type="component" value="Unassembled WGS sequence"/>
</dbReference>
<dbReference type="Gene3D" id="1.10.10.10">
    <property type="entry name" value="Winged helix-like DNA-binding domain superfamily/Winged helix DNA-binding domain"/>
    <property type="match status" value="1"/>
</dbReference>
<dbReference type="Pfam" id="PF01638">
    <property type="entry name" value="HxlR"/>
    <property type="match status" value="1"/>
</dbReference>
<protein>
    <submittedName>
        <fullName evidence="5">Transcriptional regulator</fullName>
    </submittedName>
</protein>
<feature type="domain" description="HTH hxlR-type" evidence="4">
    <location>
        <begin position="13"/>
        <end position="109"/>
    </location>
</feature>
<evidence type="ECO:0000313" key="5">
    <source>
        <dbReference type="EMBL" id="NBI27607.1"/>
    </source>
</evidence>
<organism evidence="5 6">
    <name type="scientific">Chengkuizengella marina</name>
    <dbReference type="NCBI Taxonomy" id="2507566"/>
    <lineage>
        <taxon>Bacteria</taxon>
        <taxon>Bacillati</taxon>
        <taxon>Bacillota</taxon>
        <taxon>Bacilli</taxon>
        <taxon>Bacillales</taxon>
        <taxon>Paenibacillaceae</taxon>
        <taxon>Chengkuizengella</taxon>
    </lineage>
</organism>
<evidence type="ECO:0000259" key="4">
    <source>
        <dbReference type="PROSITE" id="PS51118"/>
    </source>
</evidence>
<evidence type="ECO:0000256" key="2">
    <source>
        <dbReference type="ARBA" id="ARBA00023125"/>
    </source>
</evidence>
<evidence type="ECO:0000313" key="6">
    <source>
        <dbReference type="Proteomes" id="UP000448943"/>
    </source>
</evidence>
<accession>A0A6N9PX77</accession>
<dbReference type="PROSITE" id="PS51118">
    <property type="entry name" value="HTH_HXLR"/>
    <property type="match status" value="1"/>
</dbReference>
<name>A0A6N9PX77_9BACL</name>
<dbReference type="InterPro" id="IPR036390">
    <property type="entry name" value="WH_DNA-bd_sf"/>
</dbReference>
<sequence>MGNFKINDKTFGCPVDLTLNTIMGKWKAVILYNLMSGKKRFGELQKLMPDVTDRVLTKQLRELEMDGIITRKVYPVVPPKVEYSLTERGKSIKPILDAMSEWGSKFKVN</sequence>
<comment type="caution">
    <text evidence="5">The sequence shown here is derived from an EMBL/GenBank/DDBJ whole genome shotgun (WGS) entry which is preliminary data.</text>
</comment>
<dbReference type="InterPro" id="IPR002577">
    <property type="entry name" value="HTH_HxlR"/>
</dbReference>
<reference evidence="5 6" key="1">
    <citation type="submission" date="2019-01" db="EMBL/GenBank/DDBJ databases">
        <title>Chengkuizengella sp. nov., isolated from deep-sea sediment of East Pacific Ocean.</title>
        <authorList>
            <person name="Yang J."/>
            <person name="Lai Q."/>
            <person name="Shao Z."/>
        </authorList>
    </citation>
    <scope>NUCLEOTIDE SEQUENCE [LARGE SCALE GENOMIC DNA]</scope>
    <source>
        <strain evidence="5 6">YPA3-1-1</strain>
    </source>
</reference>
<dbReference type="PANTHER" id="PTHR33204:SF29">
    <property type="entry name" value="TRANSCRIPTIONAL REGULATOR"/>
    <property type="match status" value="1"/>
</dbReference>
<keyword evidence="1" id="KW-0805">Transcription regulation</keyword>
<dbReference type="RefSeq" id="WP_160643706.1">
    <property type="nucleotide sequence ID" value="NZ_SIJB01000004.1"/>
</dbReference>
<dbReference type="InterPro" id="IPR036388">
    <property type="entry name" value="WH-like_DNA-bd_sf"/>
</dbReference>
<dbReference type="SUPFAM" id="SSF46785">
    <property type="entry name" value="Winged helix' DNA-binding domain"/>
    <property type="match status" value="1"/>
</dbReference>
<dbReference type="OrthoDB" id="9791143at2"/>